<dbReference type="Proteomes" id="UP001190926">
    <property type="component" value="Unassembled WGS sequence"/>
</dbReference>
<feature type="domain" description="Leucine-rich repeat-containing N-terminal plant-type" evidence="6">
    <location>
        <begin position="30"/>
        <end position="67"/>
    </location>
</feature>
<keyword evidence="8" id="KW-1185">Reference proteome</keyword>
<dbReference type="InterPro" id="IPR013210">
    <property type="entry name" value="LRR_N_plant-typ"/>
</dbReference>
<gene>
    <name evidence="7" type="ORF">C2S53_007287</name>
</gene>
<feature type="chain" id="PRO_5041910284" evidence="5">
    <location>
        <begin position="26"/>
        <end position="332"/>
    </location>
</feature>
<evidence type="ECO:0000256" key="1">
    <source>
        <dbReference type="ARBA" id="ARBA00004196"/>
    </source>
</evidence>
<evidence type="ECO:0000256" key="2">
    <source>
        <dbReference type="ARBA" id="ARBA00022614"/>
    </source>
</evidence>
<evidence type="ECO:0000313" key="8">
    <source>
        <dbReference type="Proteomes" id="UP001190926"/>
    </source>
</evidence>
<dbReference type="PANTHER" id="PTHR48059:SF4">
    <property type="entry name" value="POLYGALACTURONASE INHIBITOR 1-RELATED"/>
    <property type="match status" value="1"/>
</dbReference>
<dbReference type="Pfam" id="PF00560">
    <property type="entry name" value="LRR_1"/>
    <property type="match status" value="2"/>
</dbReference>
<name>A0AAD4JEU4_PERFH</name>
<dbReference type="InterPro" id="IPR032675">
    <property type="entry name" value="LRR_dom_sf"/>
</dbReference>
<dbReference type="SUPFAM" id="SSF52058">
    <property type="entry name" value="L domain-like"/>
    <property type="match status" value="1"/>
</dbReference>
<dbReference type="Pfam" id="PF08263">
    <property type="entry name" value="LRRNT_2"/>
    <property type="match status" value="1"/>
</dbReference>
<organism evidence="7 8">
    <name type="scientific">Perilla frutescens var. hirtella</name>
    <name type="common">Perilla citriodora</name>
    <name type="synonym">Perilla setoyensis</name>
    <dbReference type="NCBI Taxonomy" id="608512"/>
    <lineage>
        <taxon>Eukaryota</taxon>
        <taxon>Viridiplantae</taxon>
        <taxon>Streptophyta</taxon>
        <taxon>Embryophyta</taxon>
        <taxon>Tracheophyta</taxon>
        <taxon>Spermatophyta</taxon>
        <taxon>Magnoliopsida</taxon>
        <taxon>eudicotyledons</taxon>
        <taxon>Gunneridae</taxon>
        <taxon>Pentapetalae</taxon>
        <taxon>asterids</taxon>
        <taxon>lamiids</taxon>
        <taxon>Lamiales</taxon>
        <taxon>Lamiaceae</taxon>
        <taxon>Nepetoideae</taxon>
        <taxon>Elsholtzieae</taxon>
        <taxon>Perilla</taxon>
    </lineage>
</organism>
<dbReference type="Gene3D" id="3.80.10.10">
    <property type="entry name" value="Ribonuclease Inhibitor"/>
    <property type="match status" value="1"/>
</dbReference>
<protein>
    <submittedName>
        <fullName evidence="7">Polygalacturonase inhibiting protein 1</fullName>
    </submittedName>
</protein>
<reference evidence="7 8" key="1">
    <citation type="journal article" date="2021" name="Nat. Commun.">
        <title>Incipient diploidization of the medicinal plant Perilla within 10,000 years.</title>
        <authorList>
            <person name="Zhang Y."/>
            <person name="Shen Q."/>
            <person name="Leng L."/>
            <person name="Zhang D."/>
            <person name="Chen S."/>
            <person name="Shi Y."/>
            <person name="Ning Z."/>
            <person name="Chen S."/>
        </authorList>
    </citation>
    <scope>NUCLEOTIDE SEQUENCE [LARGE SCALE GENOMIC DNA]</scope>
    <source>
        <strain evidence="8">cv. PC099</strain>
    </source>
</reference>
<evidence type="ECO:0000256" key="5">
    <source>
        <dbReference type="SAM" id="SignalP"/>
    </source>
</evidence>
<evidence type="ECO:0000256" key="4">
    <source>
        <dbReference type="ARBA" id="ARBA00038043"/>
    </source>
</evidence>
<dbReference type="Pfam" id="PF13855">
    <property type="entry name" value="LRR_8"/>
    <property type="match status" value="1"/>
</dbReference>
<evidence type="ECO:0000313" key="7">
    <source>
        <dbReference type="EMBL" id="KAH6832427.1"/>
    </source>
</evidence>
<comment type="caution">
    <text evidence="7">The sequence shown here is derived from an EMBL/GenBank/DDBJ whole genome shotgun (WGS) entry which is preliminary data.</text>
</comment>
<dbReference type="FunFam" id="3.80.10.10:FF:000348">
    <property type="entry name" value="Polygalacturonase inhibitor 1"/>
    <property type="match status" value="1"/>
</dbReference>
<evidence type="ECO:0000256" key="3">
    <source>
        <dbReference type="ARBA" id="ARBA00022737"/>
    </source>
</evidence>
<dbReference type="EMBL" id="SDAM02000071">
    <property type="protein sequence ID" value="KAH6832427.1"/>
    <property type="molecule type" value="Genomic_DNA"/>
</dbReference>
<dbReference type="InterPro" id="IPR001611">
    <property type="entry name" value="Leu-rich_rpt"/>
</dbReference>
<feature type="signal peptide" evidence="5">
    <location>
        <begin position="1"/>
        <end position="25"/>
    </location>
</feature>
<dbReference type="InterPro" id="IPR051848">
    <property type="entry name" value="PGIP"/>
</dbReference>
<sequence>MMKPTVVSLLTIVFLLVSETPFCVCIRCNPADKQVLLKIKEAFNNAYEFASWNPDTDCCYWYIVKCDRKTNRIINLNVITANLSGPIPDAVADLPYLQSLTFHKITNLTGTIPLSLTRLTNLKMLTISWTNLSGPIPSYLSLLKNLTFLDLSFNNFTGSIPPSLSGLRNLDGLRLDRNKLTGTIPDSFGDLPASLQYLYLSHNHLSGNIPRAWANLNFTSIELQRNAIQGDVSALFGKNKSIQIVDLSRNMLQFDLSNVEFPDSLRTLDLNHNRIIGSLPASLAEVDSLTFLNVSYNRLCGRIPTGGVLQEMDYSSYFHNKCLCGAPLPDCK</sequence>
<proteinExistence type="inferred from homology"/>
<comment type="subcellular location">
    <subcellularLocation>
        <location evidence="1">Cell envelope</location>
    </subcellularLocation>
</comment>
<dbReference type="PANTHER" id="PTHR48059">
    <property type="entry name" value="POLYGALACTURONASE INHIBITOR 1"/>
    <property type="match status" value="1"/>
</dbReference>
<dbReference type="AlphaFoldDB" id="A0AAD4JEU4"/>
<keyword evidence="5" id="KW-0732">Signal</keyword>
<keyword evidence="3" id="KW-0677">Repeat</keyword>
<comment type="similarity">
    <text evidence="4">Belongs to the polygalacturonase-inhibiting protein family.</text>
</comment>
<keyword evidence="2" id="KW-0433">Leucine-rich repeat</keyword>
<accession>A0AAD4JEU4</accession>
<evidence type="ECO:0000259" key="6">
    <source>
        <dbReference type="Pfam" id="PF08263"/>
    </source>
</evidence>